<evidence type="ECO:0000313" key="4">
    <source>
        <dbReference type="Proteomes" id="UP001144256"/>
    </source>
</evidence>
<evidence type="ECO:0000313" key="3">
    <source>
        <dbReference type="EMBL" id="GKX29932.1"/>
    </source>
</evidence>
<dbReference type="PANTHER" id="PTHR23526:SF2">
    <property type="entry name" value="MAJOR FACILITATOR SUPERFAMILY (MFS) PROFILE DOMAIN-CONTAINING PROTEIN"/>
    <property type="match status" value="1"/>
</dbReference>
<dbReference type="Pfam" id="PF07690">
    <property type="entry name" value="MFS_1"/>
    <property type="match status" value="1"/>
</dbReference>
<dbReference type="GO" id="GO:0022857">
    <property type="term" value="F:transmembrane transporter activity"/>
    <property type="evidence" value="ECO:0007669"/>
    <property type="project" value="InterPro"/>
</dbReference>
<dbReference type="AlphaFoldDB" id="A0A9W5Y9S8"/>
<dbReference type="InterPro" id="IPR052528">
    <property type="entry name" value="Sugar_transport-like"/>
</dbReference>
<name>A0A9W5Y9S8_9FIRM</name>
<keyword evidence="4" id="KW-1185">Reference proteome</keyword>
<comment type="subcellular location">
    <subcellularLocation>
        <location evidence="1">Cell membrane</location>
        <topology evidence="1">Multi-pass membrane protein</topology>
    </subcellularLocation>
</comment>
<dbReference type="InterPro" id="IPR036259">
    <property type="entry name" value="MFS_trans_sf"/>
</dbReference>
<feature type="transmembrane region" description="Helical" evidence="2">
    <location>
        <begin position="195"/>
        <end position="217"/>
    </location>
</feature>
<dbReference type="PANTHER" id="PTHR23526">
    <property type="entry name" value="INTEGRAL MEMBRANE TRANSPORT PROTEIN-RELATED"/>
    <property type="match status" value="1"/>
</dbReference>
<dbReference type="RefSeq" id="WP_281815705.1">
    <property type="nucleotide sequence ID" value="NZ_BRLB01000006.1"/>
</dbReference>
<accession>A0A9W5Y9S8</accession>
<keyword evidence="2" id="KW-0472">Membrane</keyword>
<dbReference type="EMBL" id="BRLB01000006">
    <property type="protein sequence ID" value="GKX29932.1"/>
    <property type="molecule type" value="Genomic_DNA"/>
</dbReference>
<protein>
    <submittedName>
        <fullName evidence="3">MFS transporter</fullName>
    </submittedName>
</protein>
<feature type="transmembrane region" description="Helical" evidence="2">
    <location>
        <begin position="309"/>
        <end position="330"/>
    </location>
</feature>
<feature type="transmembrane region" description="Helical" evidence="2">
    <location>
        <begin position="126"/>
        <end position="148"/>
    </location>
</feature>
<feature type="transmembrane region" description="Helical" evidence="2">
    <location>
        <begin position="33"/>
        <end position="60"/>
    </location>
</feature>
<reference evidence="3" key="1">
    <citation type="submission" date="2022-06" db="EMBL/GenBank/DDBJ databases">
        <title>Vallitalea longa sp. nov., an anaerobic bacterium isolated from marine sediment.</title>
        <authorList>
            <person name="Hirano S."/>
            <person name="Terahara T."/>
            <person name="Mori K."/>
            <person name="Hamada M."/>
            <person name="Matsumoto R."/>
            <person name="Kobayashi T."/>
        </authorList>
    </citation>
    <scope>NUCLEOTIDE SEQUENCE</scope>
    <source>
        <strain evidence="3">SH18-1</strain>
    </source>
</reference>
<feature type="transmembrane region" description="Helical" evidence="2">
    <location>
        <begin position="169"/>
        <end position="189"/>
    </location>
</feature>
<evidence type="ECO:0000256" key="2">
    <source>
        <dbReference type="SAM" id="Phobius"/>
    </source>
</evidence>
<keyword evidence="2" id="KW-1133">Transmembrane helix</keyword>
<keyword evidence="2" id="KW-0812">Transmembrane</keyword>
<dbReference type="Proteomes" id="UP001144256">
    <property type="component" value="Unassembled WGS sequence"/>
</dbReference>
<feature type="transmembrane region" description="Helical" evidence="2">
    <location>
        <begin position="66"/>
        <end position="86"/>
    </location>
</feature>
<feature type="transmembrane region" description="Helical" evidence="2">
    <location>
        <begin position="417"/>
        <end position="437"/>
    </location>
</feature>
<comment type="caution">
    <text evidence="3">The sequence shown here is derived from an EMBL/GenBank/DDBJ whole genome shotgun (WGS) entry which is preliminary data.</text>
</comment>
<dbReference type="GO" id="GO:0005886">
    <property type="term" value="C:plasma membrane"/>
    <property type="evidence" value="ECO:0007669"/>
    <property type="project" value="UniProtKB-SubCell"/>
</dbReference>
<dbReference type="InterPro" id="IPR011701">
    <property type="entry name" value="MFS"/>
</dbReference>
<feature type="transmembrane region" description="Helical" evidence="2">
    <location>
        <begin position="98"/>
        <end position="120"/>
    </location>
</feature>
<feature type="transmembrane region" description="Helical" evidence="2">
    <location>
        <begin position="373"/>
        <end position="397"/>
    </location>
</feature>
<sequence length="447" mass="49697">MGSLVLSVLKNKKSRNYKNKAILEGAMHKSRKYFILEGVTGIGQNSLTAGAFLAGFIALLNGSEQINGIVAVVPATVGLLQIFSSLIFEKLESRKKTIVSMAIALRCLLSLVYFIPMLLIPLGYGLQAFIICYILAYSMNALICPALFDWLVNVTPISIRGQYLAYRDKISLGVTAILTIFLGKVLDYFKDAGNQMIGFAVVGVIIAVLGFLNVYALMNISEYKENYTIKKYNLKQVLTTPLKSVSFRKIIMLFVLWNFALQIGGPYIAIYMVTKLNLKYTYMMTLSVIATVVRVIFANKWGSIADKRSWFLSTKCSIGILAVVHFTWGFVNGSNYVVLAPLLHILSGIAWGGIGISMFNIQFLFAKKEGRTMYIGLNAAIGGIVSGIAVWIGGRLIKLLEYKELVIFNIHINNMQITFFISGLLLLLCPLFIKVFIEDKKLQQETE</sequence>
<dbReference type="Gene3D" id="1.20.1250.20">
    <property type="entry name" value="MFS general substrate transporter like domains"/>
    <property type="match status" value="1"/>
</dbReference>
<dbReference type="SUPFAM" id="SSF103473">
    <property type="entry name" value="MFS general substrate transporter"/>
    <property type="match status" value="1"/>
</dbReference>
<evidence type="ECO:0000256" key="1">
    <source>
        <dbReference type="ARBA" id="ARBA00004651"/>
    </source>
</evidence>
<feature type="transmembrane region" description="Helical" evidence="2">
    <location>
        <begin position="336"/>
        <end position="361"/>
    </location>
</feature>
<organism evidence="3 4">
    <name type="scientific">Vallitalea longa</name>
    <dbReference type="NCBI Taxonomy" id="2936439"/>
    <lineage>
        <taxon>Bacteria</taxon>
        <taxon>Bacillati</taxon>
        <taxon>Bacillota</taxon>
        <taxon>Clostridia</taxon>
        <taxon>Lachnospirales</taxon>
        <taxon>Vallitaleaceae</taxon>
        <taxon>Vallitalea</taxon>
    </lineage>
</organism>
<feature type="transmembrane region" description="Helical" evidence="2">
    <location>
        <begin position="250"/>
        <end position="274"/>
    </location>
</feature>
<proteinExistence type="predicted"/>
<gene>
    <name evidence="3" type="ORF">SH1V18_24120</name>
</gene>
<feature type="transmembrane region" description="Helical" evidence="2">
    <location>
        <begin position="280"/>
        <end position="297"/>
    </location>
</feature>